<evidence type="ECO:0000313" key="2">
    <source>
        <dbReference type="EMBL" id="KAJ3552990.1"/>
    </source>
</evidence>
<dbReference type="InterPro" id="IPR032063">
    <property type="entry name" value="MavL-like"/>
</dbReference>
<evidence type="ECO:0000313" key="3">
    <source>
        <dbReference type="Proteomes" id="UP001148614"/>
    </source>
</evidence>
<feature type="region of interest" description="Disordered" evidence="1">
    <location>
        <begin position="157"/>
        <end position="177"/>
    </location>
</feature>
<dbReference type="EMBL" id="JANPWZ010003371">
    <property type="protein sequence ID" value="KAJ3552990.1"/>
    <property type="molecule type" value="Genomic_DNA"/>
</dbReference>
<comment type="caution">
    <text evidence="2">The sequence shown here is derived from an EMBL/GenBank/DDBJ whole genome shotgun (WGS) entry which is preliminary data.</text>
</comment>
<sequence length="593" mass="67079">MIAFLSLEHQSTAMALCGSAFNTSRAEAFHLEFVWKSDDSSWGKNGIITSSATYGKGTHEDPCVLYRCPEVFQGAELQEFNNFAQDICKKLGFTHIWIRAHVHDWKTGRDRITGNRTGGIQKGEDDHITVYLGDRPNWINVHGDIYVETRNTTRGRKMPTSLKRTEKLKPQGDSPSRNLRLRAMSAKPSLVPFGLRDFPADVPPPITSNSVRNFNPETIRKDAQATRVVVHHRFPQLVQRFLEHKRRHGSRIEKALYHAGWTWQQQTARLIEKRPLVFMGGGDFTKLRNGEEIGAAFRKWDRVGTEDERQNEHLVLRDYLSYDEIMLGSLIGVSGPSYFVNDGNRYNHGQLGKTGDFEPRGIIVGLVGARFEREDRMDSALLLKSVRNPKQHPELKDIFLEFFGGTRNPRETFDENLYKARIRISADILFLEASRRARAAGKKAHVYVVGLGLGVWALHGFGKQTLRYVEAFIESLEHLGHDLHYIATVEFAWFDQSLGLNSRSMTFNAGASHTSIDVRFTRRNPAEKLRGPDANHLLVLSYAWDGNAFPGNEYWCGSLSASGDPAAACMSTIGELHNPMTNPGYLNRIEVLQ</sequence>
<evidence type="ECO:0000256" key="1">
    <source>
        <dbReference type="SAM" id="MobiDB-lite"/>
    </source>
</evidence>
<reference evidence="2" key="1">
    <citation type="submission" date="2022-07" db="EMBL/GenBank/DDBJ databases">
        <title>Genome Sequence of Xylaria arbuscula.</title>
        <authorList>
            <person name="Buettner E."/>
        </authorList>
    </citation>
    <scope>NUCLEOTIDE SEQUENCE</scope>
    <source>
        <strain evidence="2">VT107</strain>
    </source>
</reference>
<dbReference type="VEuPathDB" id="FungiDB:F4678DRAFT_437689"/>
<organism evidence="2 3">
    <name type="scientific">Xylaria arbuscula</name>
    <dbReference type="NCBI Taxonomy" id="114810"/>
    <lineage>
        <taxon>Eukaryota</taxon>
        <taxon>Fungi</taxon>
        <taxon>Dikarya</taxon>
        <taxon>Ascomycota</taxon>
        <taxon>Pezizomycotina</taxon>
        <taxon>Sordariomycetes</taxon>
        <taxon>Xylariomycetidae</taxon>
        <taxon>Xylariales</taxon>
        <taxon>Xylariaceae</taxon>
        <taxon>Xylaria</taxon>
    </lineage>
</organism>
<proteinExistence type="predicted"/>
<dbReference type="Pfam" id="PF16062">
    <property type="entry name" value="MavL-like"/>
    <property type="match status" value="2"/>
</dbReference>
<gene>
    <name evidence="2" type="ORF">NPX13_g10986</name>
</gene>
<dbReference type="AlphaFoldDB" id="A0A9W8TGA2"/>
<accession>A0A9W8TGA2</accession>
<protein>
    <submittedName>
        <fullName evidence="2">Uncharacterized protein</fullName>
    </submittedName>
</protein>
<keyword evidence="3" id="KW-1185">Reference proteome</keyword>
<dbReference type="Proteomes" id="UP001148614">
    <property type="component" value="Unassembled WGS sequence"/>
</dbReference>
<name>A0A9W8TGA2_9PEZI</name>